<dbReference type="RefSeq" id="WP_136415467.1">
    <property type="nucleotide sequence ID" value="NZ_CP039396.1"/>
</dbReference>
<dbReference type="SUPFAM" id="SSF82171">
    <property type="entry name" value="DPP6 N-terminal domain-like"/>
    <property type="match status" value="1"/>
</dbReference>
<keyword evidence="4" id="KW-0031">Aminopeptidase</keyword>
<name>A0A4P7W366_9BACT</name>
<reference evidence="13" key="1">
    <citation type="submission" date="2019-02" db="EMBL/GenBank/DDBJ databases">
        <title>Isolation and identification of novel species under the genus Muribaculum.</title>
        <authorList>
            <person name="Miyake S."/>
            <person name="Ding Y."/>
            <person name="Low A."/>
            <person name="Soh M."/>
            <person name="Seedorf H."/>
        </authorList>
    </citation>
    <scope>NUCLEOTIDE SEQUENCE [LARGE SCALE GENOMIC DNA]</scope>
    <source>
        <strain evidence="13">H5</strain>
    </source>
</reference>
<evidence type="ECO:0000313" key="13">
    <source>
        <dbReference type="Proteomes" id="UP000297149"/>
    </source>
</evidence>
<keyword evidence="6" id="KW-0732">Signal</keyword>
<dbReference type="InterPro" id="IPR029058">
    <property type="entry name" value="AB_hydrolase_fold"/>
</dbReference>
<dbReference type="GO" id="GO:0004177">
    <property type="term" value="F:aminopeptidase activity"/>
    <property type="evidence" value="ECO:0007669"/>
    <property type="project" value="UniProtKB-KW"/>
</dbReference>
<dbReference type="Pfam" id="PF07676">
    <property type="entry name" value="PD40"/>
    <property type="match status" value="3"/>
</dbReference>
<dbReference type="InterPro" id="IPR001375">
    <property type="entry name" value="Peptidase_S9_cat"/>
</dbReference>
<dbReference type="PANTHER" id="PTHR42776:SF13">
    <property type="entry name" value="DIPEPTIDYL-PEPTIDASE 5"/>
    <property type="match status" value="1"/>
</dbReference>
<dbReference type="EMBL" id="CP039396">
    <property type="protein sequence ID" value="QCD42361.1"/>
    <property type="molecule type" value="Genomic_DNA"/>
</dbReference>
<accession>A0A4P7W366</accession>
<dbReference type="GO" id="GO:0043171">
    <property type="term" value="P:peptide catabolic process"/>
    <property type="evidence" value="ECO:0007669"/>
    <property type="project" value="UniProtKB-ARBA"/>
</dbReference>
<keyword evidence="7" id="KW-0574">Periplasm</keyword>
<keyword evidence="8" id="KW-0378">Hydrolase</keyword>
<proteinExistence type="inferred from homology"/>
<dbReference type="GO" id="GO:0008239">
    <property type="term" value="F:dipeptidyl-peptidase activity"/>
    <property type="evidence" value="ECO:0007669"/>
    <property type="project" value="UniProtKB-ARBA"/>
</dbReference>
<comment type="similarity">
    <text evidence="2">Belongs to the peptidase S9C family.</text>
</comment>
<evidence type="ECO:0000256" key="2">
    <source>
        <dbReference type="ARBA" id="ARBA00010040"/>
    </source>
</evidence>
<dbReference type="PANTHER" id="PTHR42776">
    <property type="entry name" value="SERINE PEPTIDASE S9 FAMILY MEMBER"/>
    <property type="match status" value="1"/>
</dbReference>
<dbReference type="FunFam" id="2.120.10.30:FF:000079">
    <property type="entry name" value="S9 family peptidase"/>
    <property type="match status" value="1"/>
</dbReference>
<dbReference type="KEGG" id="ddb:E7747_08730"/>
<sequence>MNLNHIMATILTAGSLAACSTGGEKEAQIIDKPDFKSTTGIFDIDALEALGRVSAVSVSPDTRKVLFGISYESLEQNRSNNDLYVMDPDGSNLERITRTPKSEGNFVWINQGKQIAFTYADADGKSQLWVMNADGSDRKQVTSLEKGIEGFLFSPDEKKIVLISTIKFAREAKDLYPDLPEATGRVIDDMMYKHWDQWVTEIPHPFICDFDGSSVSNVEDIMSDEPMYEAPMRPFGGSESFAWSPDSKSLIYVSRKKTGRDYAVSTNSDLYLYSIADKSTRNLTEGMMGYDTAPAYSPDGKYVAWLSMERDGYEADKNRIFILDTATGEKSDLTTDWDYTADAIAWNPDGKSLYFLAAKDGNVPVFSIDIASKEVKVVADGECDYAGLAPLDAESIVTLRHSMLAPNEVCIAKAGEVKQISNVNTELLASLKMPRVERNMVKTTDGKQMLVWAVYPQDFDSTKTYPALLYCQGGPQSAVSQFWSYRWNLALMASNGYIVIAPNRRGLPGFGTEWNAQISGDYPGQNMRDYLAAVDFMKERPYVDNSRIGCTGASYGGFSTYWLAGNHEKRFAAFLAHAGIFNIEAQYLETEEMWFANWDMGGGADKAPADVTTAPDYGAFWKKDNATAQRTFAMSPHKFVDKWDTPIMISHGEFDYRILSSQGEMAFNAAKLRGIPAEMVIFPDENHWILKPQNAVMWQRLFFRWFDKWLKPQSAQTEEKQS</sequence>
<dbReference type="InterPro" id="IPR011659">
    <property type="entry name" value="WD40"/>
</dbReference>
<comment type="subunit">
    <text evidence="3">Homodimer.</text>
</comment>
<evidence type="ECO:0000256" key="9">
    <source>
        <dbReference type="ARBA" id="ARBA00022825"/>
    </source>
</evidence>
<dbReference type="AlphaFoldDB" id="A0A4P7W366"/>
<evidence type="ECO:0000256" key="3">
    <source>
        <dbReference type="ARBA" id="ARBA00011738"/>
    </source>
</evidence>
<dbReference type="Proteomes" id="UP000297149">
    <property type="component" value="Chromosome"/>
</dbReference>
<dbReference type="GO" id="GO:0042277">
    <property type="term" value="F:peptide binding"/>
    <property type="evidence" value="ECO:0007669"/>
    <property type="project" value="UniProtKB-ARBA"/>
</dbReference>
<keyword evidence="13" id="KW-1185">Reference proteome</keyword>
<evidence type="ECO:0000256" key="10">
    <source>
        <dbReference type="ARBA" id="ARBA00070574"/>
    </source>
</evidence>
<evidence type="ECO:0000256" key="4">
    <source>
        <dbReference type="ARBA" id="ARBA00022438"/>
    </source>
</evidence>
<evidence type="ECO:0000256" key="1">
    <source>
        <dbReference type="ARBA" id="ARBA00004418"/>
    </source>
</evidence>
<feature type="domain" description="Peptidase S9 prolyl oligopeptidase catalytic" evidence="11">
    <location>
        <begin position="483"/>
        <end position="712"/>
    </location>
</feature>
<dbReference type="GO" id="GO:0006508">
    <property type="term" value="P:proteolysis"/>
    <property type="evidence" value="ECO:0007669"/>
    <property type="project" value="UniProtKB-KW"/>
</dbReference>
<evidence type="ECO:0000313" key="12">
    <source>
        <dbReference type="EMBL" id="QCD42361.1"/>
    </source>
</evidence>
<dbReference type="Pfam" id="PF00326">
    <property type="entry name" value="Peptidase_S9"/>
    <property type="match status" value="1"/>
</dbReference>
<protein>
    <recommendedName>
        <fullName evidence="10">Dipeptidyl-peptidase 5</fullName>
    </recommendedName>
</protein>
<dbReference type="GO" id="GO:0042597">
    <property type="term" value="C:periplasmic space"/>
    <property type="evidence" value="ECO:0007669"/>
    <property type="project" value="UniProtKB-SubCell"/>
</dbReference>
<evidence type="ECO:0000256" key="8">
    <source>
        <dbReference type="ARBA" id="ARBA00022801"/>
    </source>
</evidence>
<dbReference type="GO" id="GO:0004252">
    <property type="term" value="F:serine-type endopeptidase activity"/>
    <property type="evidence" value="ECO:0007669"/>
    <property type="project" value="TreeGrafter"/>
</dbReference>
<dbReference type="Gene3D" id="2.120.10.30">
    <property type="entry name" value="TolB, C-terminal domain"/>
    <property type="match status" value="2"/>
</dbReference>
<dbReference type="Gene3D" id="3.40.50.1820">
    <property type="entry name" value="alpha/beta hydrolase"/>
    <property type="match status" value="1"/>
</dbReference>
<evidence type="ECO:0000259" key="11">
    <source>
        <dbReference type="Pfam" id="PF00326"/>
    </source>
</evidence>
<organism evidence="12 13">
    <name type="scientific">Duncaniella dubosii</name>
    <dbReference type="NCBI Taxonomy" id="2518971"/>
    <lineage>
        <taxon>Bacteria</taxon>
        <taxon>Pseudomonadati</taxon>
        <taxon>Bacteroidota</taxon>
        <taxon>Bacteroidia</taxon>
        <taxon>Bacteroidales</taxon>
        <taxon>Muribaculaceae</taxon>
        <taxon>Duncaniella</taxon>
    </lineage>
</organism>
<comment type="subcellular location">
    <subcellularLocation>
        <location evidence="1">Periplasm</location>
    </subcellularLocation>
</comment>
<keyword evidence="9" id="KW-0720">Serine protease</keyword>
<keyword evidence="5" id="KW-0645">Protease</keyword>
<evidence type="ECO:0000256" key="6">
    <source>
        <dbReference type="ARBA" id="ARBA00022729"/>
    </source>
</evidence>
<dbReference type="SUPFAM" id="SSF53474">
    <property type="entry name" value="alpha/beta-Hydrolases"/>
    <property type="match status" value="1"/>
</dbReference>
<dbReference type="FunFam" id="3.40.50.1820:FF:000028">
    <property type="entry name" value="S9 family peptidase"/>
    <property type="match status" value="1"/>
</dbReference>
<gene>
    <name evidence="12" type="ORF">E7747_08730</name>
</gene>
<evidence type="ECO:0000256" key="7">
    <source>
        <dbReference type="ARBA" id="ARBA00022764"/>
    </source>
</evidence>
<dbReference type="InterPro" id="IPR011042">
    <property type="entry name" value="6-blade_b-propeller_TolB-like"/>
</dbReference>
<evidence type="ECO:0000256" key="5">
    <source>
        <dbReference type="ARBA" id="ARBA00022670"/>
    </source>
</evidence>